<accession>A0A8K0E8U7</accession>
<feature type="domain" description="DUF3741" evidence="2">
    <location>
        <begin position="227"/>
        <end position="271"/>
    </location>
</feature>
<proteinExistence type="predicted"/>
<sequence>MAKGSQRRSVRYEKDQSGCMWGLISMFDFRNGRSSRKLLSDRRHGSRHGLGPGFSSNKFEILSNLDENCQGTSDVGENTAAKMKADARKPSVKKLIEEEMFNEQDTKKETINAEVEHKQSESAHEGQTRTDHKRAKKTRKKSRDMDAHNLNGAENLQSECHCNQNRDQPSIKNLGIDEIIEEFCNQIHQKNIDCTKHDPNGEATVPSSHKHSDFEEKLCEVVKGFIKQKFSDGKNLTEDQKILQSRELMDALELISSDNELFLKLLQDPNSLFVKYVQKLQDAKVKKDDETKSPGVSDLERNLVNFEKSEKLVSHKKRNFFRRKVRSQGKDSSKANELSEASNRIVILKPGPPGLRNSQTESSLGSSPQSHSILRNKGPNDRLGSHFFFAEIKRKLKNAIGKQQHEISTFGMSSTFRFKSRSVGDGEKGVGLGNVGMNSPSKEHFFIERVARPTSGSKRADKTGKMKDSELRIKPEADGFPNQKISNIYVEAKKHLSEMLSNGDEIVDLSSRQIPKSLGRILSLPEYNRSPIGSPGRDWDDGFVTAQMRFSANNNKLSPKREKNVSPLGRGAQYSESQSPICDNSPDYEEQAPKLNPSISDDVVHDIKVEEIVFSIEDEISPKGDSEIVEEESIILDVPSEPNCSSSTIRDDQNGDICDICDDERNSECMKQDSEEDKELQSSPIGSPSHSFTTKKFVDVDSAIDIPERPSPVSVLDPLFSEDDMSPTNTCQPANLTIQPLRIQFEELDSSTASQANMAKTFIEDKESIFDYVKAVIQASGLSLDELCTKLLYSEQLLEPSLVDNVEFFSNQICCDQKLLFDCINEVLMEMCEYYFGCTPWVSCVLPRIRPIPNMRSAILEVSEGVNWHLLQLPLPRTLDQIVRKDLARTGTWLDVRLDIETIGFDMGDVILEDLMEDTILTFLDVSPTGEHAAILELK</sequence>
<dbReference type="PANTHER" id="PTHR47212">
    <property type="entry name" value="ADHESIN-LIKE PROTEIN, PUTATIVE (DUF3741)-RELATED"/>
    <property type="match status" value="1"/>
</dbReference>
<protein>
    <recommendedName>
        <fullName evidence="6">DUF4378 domain-containing protein</fullName>
    </recommendedName>
</protein>
<dbReference type="EMBL" id="VOIH02000007">
    <property type="protein sequence ID" value="KAF3441499.1"/>
    <property type="molecule type" value="Genomic_DNA"/>
</dbReference>
<dbReference type="PANTHER" id="PTHR47212:SF4">
    <property type="entry name" value="ADHESIN-LIKE PROTEIN, PUTATIVE (DUF3741)-RELATED"/>
    <property type="match status" value="1"/>
</dbReference>
<name>A0A8K0E8U7_9ROSA</name>
<comment type="caution">
    <text evidence="4">The sequence shown here is derived from an EMBL/GenBank/DDBJ whole genome shotgun (WGS) entry which is preliminary data.</text>
</comment>
<evidence type="ECO:0000313" key="4">
    <source>
        <dbReference type="EMBL" id="KAF3441499.1"/>
    </source>
</evidence>
<feature type="compositionally biased region" description="Polar residues" evidence="1">
    <location>
        <begin position="681"/>
        <end position="691"/>
    </location>
</feature>
<evidence type="ECO:0000259" key="2">
    <source>
        <dbReference type="Pfam" id="PF12552"/>
    </source>
</evidence>
<evidence type="ECO:0000256" key="1">
    <source>
        <dbReference type="SAM" id="MobiDB-lite"/>
    </source>
</evidence>
<feature type="compositionally biased region" description="Polar residues" evidence="1">
    <location>
        <begin position="356"/>
        <end position="373"/>
    </location>
</feature>
<feature type="region of interest" description="Disordered" evidence="1">
    <location>
        <begin position="669"/>
        <end position="691"/>
    </location>
</feature>
<keyword evidence="5" id="KW-1185">Reference proteome</keyword>
<dbReference type="InterPro" id="IPR025486">
    <property type="entry name" value="DUF4378"/>
</dbReference>
<dbReference type="AlphaFoldDB" id="A0A8K0E8U7"/>
<reference evidence="4" key="1">
    <citation type="submission" date="2020-03" db="EMBL/GenBank/DDBJ databases">
        <title>A high-quality chromosome-level genome assembly of a woody plant with both climbing and erect habits, Rhamnella rubrinervis.</title>
        <authorList>
            <person name="Lu Z."/>
            <person name="Yang Y."/>
            <person name="Zhu X."/>
            <person name="Sun Y."/>
        </authorList>
    </citation>
    <scope>NUCLEOTIDE SEQUENCE</scope>
    <source>
        <strain evidence="4">BYM</strain>
        <tissue evidence="4">Leaf</tissue>
    </source>
</reference>
<feature type="compositionally biased region" description="Basic residues" evidence="1">
    <location>
        <begin position="131"/>
        <end position="142"/>
    </location>
</feature>
<feature type="region of interest" description="Disordered" evidence="1">
    <location>
        <begin position="550"/>
        <end position="598"/>
    </location>
</feature>
<dbReference type="Pfam" id="PF12552">
    <property type="entry name" value="DUF3741"/>
    <property type="match status" value="1"/>
</dbReference>
<organism evidence="4 5">
    <name type="scientific">Rhamnella rubrinervis</name>
    <dbReference type="NCBI Taxonomy" id="2594499"/>
    <lineage>
        <taxon>Eukaryota</taxon>
        <taxon>Viridiplantae</taxon>
        <taxon>Streptophyta</taxon>
        <taxon>Embryophyta</taxon>
        <taxon>Tracheophyta</taxon>
        <taxon>Spermatophyta</taxon>
        <taxon>Magnoliopsida</taxon>
        <taxon>eudicotyledons</taxon>
        <taxon>Gunneridae</taxon>
        <taxon>Pentapetalae</taxon>
        <taxon>rosids</taxon>
        <taxon>fabids</taxon>
        <taxon>Rosales</taxon>
        <taxon>Rhamnaceae</taxon>
        <taxon>rhamnoid group</taxon>
        <taxon>Rhamneae</taxon>
        <taxon>Rhamnella</taxon>
    </lineage>
</organism>
<dbReference type="OrthoDB" id="770239at2759"/>
<feature type="compositionally biased region" description="Basic and acidic residues" evidence="1">
    <location>
        <begin position="115"/>
        <end position="130"/>
    </location>
</feature>
<dbReference type="InterPro" id="IPR022212">
    <property type="entry name" value="DUF3741"/>
</dbReference>
<feature type="region of interest" description="Disordered" evidence="1">
    <location>
        <begin position="115"/>
        <end position="147"/>
    </location>
</feature>
<feature type="domain" description="DUF4378" evidence="3">
    <location>
        <begin position="770"/>
        <end position="918"/>
    </location>
</feature>
<evidence type="ECO:0000259" key="3">
    <source>
        <dbReference type="Pfam" id="PF14309"/>
    </source>
</evidence>
<dbReference type="Proteomes" id="UP000796880">
    <property type="component" value="Unassembled WGS sequence"/>
</dbReference>
<evidence type="ECO:0008006" key="6">
    <source>
        <dbReference type="Google" id="ProtNLM"/>
    </source>
</evidence>
<feature type="region of interest" description="Disordered" evidence="1">
    <location>
        <begin position="324"/>
        <end position="379"/>
    </location>
</feature>
<dbReference type="Pfam" id="PF14309">
    <property type="entry name" value="DUF4378"/>
    <property type="match status" value="1"/>
</dbReference>
<evidence type="ECO:0000313" key="5">
    <source>
        <dbReference type="Proteomes" id="UP000796880"/>
    </source>
</evidence>
<gene>
    <name evidence="4" type="ORF">FNV43_RR15413</name>
</gene>